<gene>
    <name evidence="1" type="ORF">VLK81_03845</name>
</gene>
<dbReference type="RefSeq" id="WP_324619351.1">
    <property type="nucleotide sequence ID" value="NZ_JAYKOT010000003.1"/>
</dbReference>
<evidence type="ECO:0000313" key="2">
    <source>
        <dbReference type="Proteomes" id="UP001357733"/>
    </source>
</evidence>
<evidence type="ECO:0000313" key="1">
    <source>
        <dbReference type="EMBL" id="MEB3429162.1"/>
    </source>
</evidence>
<dbReference type="AlphaFoldDB" id="A0AAW9MYN9"/>
<comment type="caution">
    <text evidence="1">The sequence shown here is derived from an EMBL/GenBank/DDBJ whole genome shotgun (WGS) entry which is preliminary data.</text>
</comment>
<proteinExistence type="predicted"/>
<dbReference type="EMBL" id="JAYKOT010000003">
    <property type="protein sequence ID" value="MEB3429162.1"/>
    <property type="molecule type" value="Genomic_DNA"/>
</dbReference>
<reference evidence="1 2" key="1">
    <citation type="submission" date="2024-01" db="EMBL/GenBank/DDBJ databases">
        <title>Complete genome sequence of Citroniella saccharovorans strain M6.X9, isolated from human fecal sample.</title>
        <authorList>
            <person name="Cheng G."/>
            <person name="Westerholm M."/>
            <person name="Schnurer A."/>
        </authorList>
    </citation>
    <scope>NUCLEOTIDE SEQUENCE [LARGE SCALE GENOMIC DNA]</scope>
    <source>
        <strain evidence="1 2">DSM 29873</strain>
    </source>
</reference>
<protein>
    <submittedName>
        <fullName evidence="1">Uncharacterized protein</fullName>
    </submittedName>
</protein>
<organism evidence="1 2">
    <name type="scientific">Citroniella saccharovorans</name>
    <dbReference type="NCBI Taxonomy" id="2053367"/>
    <lineage>
        <taxon>Bacteria</taxon>
        <taxon>Bacillati</taxon>
        <taxon>Bacillota</taxon>
        <taxon>Tissierellia</taxon>
        <taxon>Tissierellales</taxon>
        <taxon>Peptoniphilaceae</taxon>
        <taxon>Citroniella</taxon>
    </lineage>
</organism>
<accession>A0AAW9MYN9</accession>
<keyword evidence="2" id="KW-1185">Reference proteome</keyword>
<sequence length="45" mass="5337">MSLFRKIKLLKNAPSIARIVKLSTRITKRRIKGNDIFQKKKKLVR</sequence>
<dbReference type="Proteomes" id="UP001357733">
    <property type="component" value="Unassembled WGS sequence"/>
</dbReference>
<name>A0AAW9MYN9_9FIRM</name>